<gene>
    <name evidence="7" type="ORF">C2E15_02960</name>
</gene>
<sequence length="173" mass="17935">MKRFNQAALAMALLFSSASALAYDGTVNFNGEIIDNTCIISLGNGSNSLVVPMGSVNKSSFTGTGSIASTTQFALVMTNCPAVNASVKFDGPTYEGDQNVLALNPGAGVATGVGIQLYDKDMAALPLFTASNPYQLKEGEDNIMRFYASYIAMAGSVTAGPANAVATFTVNYN</sequence>
<dbReference type="SUPFAM" id="SSF49401">
    <property type="entry name" value="Bacterial adhesins"/>
    <property type="match status" value="1"/>
</dbReference>
<feature type="signal peptide" evidence="5">
    <location>
        <begin position="1"/>
        <end position="22"/>
    </location>
</feature>
<dbReference type="PANTHER" id="PTHR33420">
    <property type="entry name" value="FIMBRIAL SUBUNIT ELFA-RELATED"/>
    <property type="match status" value="1"/>
</dbReference>
<evidence type="ECO:0000256" key="3">
    <source>
        <dbReference type="ARBA" id="ARBA00022729"/>
    </source>
</evidence>
<dbReference type="OrthoDB" id="6466381at2"/>
<evidence type="ECO:0000313" key="8">
    <source>
        <dbReference type="Proteomes" id="UP000238365"/>
    </source>
</evidence>
<feature type="chain" id="PRO_5013366816" evidence="5">
    <location>
        <begin position="23"/>
        <end position="173"/>
    </location>
</feature>
<evidence type="ECO:0000256" key="4">
    <source>
        <dbReference type="ARBA" id="ARBA00023263"/>
    </source>
</evidence>
<comment type="similarity">
    <text evidence="2">Belongs to the fimbrial protein family.</text>
</comment>
<feature type="domain" description="Fimbrial-type adhesion" evidence="6">
    <location>
        <begin position="28"/>
        <end position="172"/>
    </location>
</feature>
<proteinExistence type="inferred from homology"/>
<dbReference type="Proteomes" id="UP000238365">
    <property type="component" value="Chromosome"/>
</dbReference>
<evidence type="ECO:0000259" key="6">
    <source>
        <dbReference type="Pfam" id="PF00419"/>
    </source>
</evidence>
<evidence type="ECO:0000256" key="2">
    <source>
        <dbReference type="ARBA" id="ARBA00006671"/>
    </source>
</evidence>
<keyword evidence="4" id="KW-0281">Fimbrium</keyword>
<dbReference type="InterPro" id="IPR036937">
    <property type="entry name" value="Adhesion_dom_fimbrial_sf"/>
</dbReference>
<dbReference type="InterPro" id="IPR008966">
    <property type="entry name" value="Adhesion_dom_sf"/>
</dbReference>
<accession>A0A1X1EAV5</accession>
<keyword evidence="8" id="KW-1185">Reference proteome</keyword>
<name>A0A1X1EAV5_9GAMM</name>
<dbReference type="EMBL" id="CP026377">
    <property type="protein sequence ID" value="AUX92162.1"/>
    <property type="molecule type" value="Genomic_DNA"/>
</dbReference>
<organism evidence="7 8">
    <name type="scientific">Mixta gaviniae</name>
    <dbReference type="NCBI Taxonomy" id="665914"/>
    <lineage>
        <taxon>Bacteria</taxon>
        <taxon>Pseudomonadati</taxon>
        <taxon>Pseudomonadota</taxon>
        <taxon>Gammaproteobacteria</taxon>
        <taxon>Enterobacterales</taxon>
        <taxon>Erwiniaceae</taxon>
        <taxon>Mixta</taxon>
    </lineage>
</organism>
<dbReference type="Gene3D" id="2.60.40.1090">
    <property type="entry name" value="Fimbrial-type adhesion domain"/>
    <property type="match status" value="1"/>
</dbReference>
<evidence type="ECO:0000256" key="5">
    <source>
        <dbReference type="SAM" id="SignalP"/>
    </source>
</evidence>
<dbReference type="InterPro" id="IPR000259">
    <property type="entry name" value="Adhesion_dom_fimbrial"/>
</dbReference>
<dbReference type="AlphaFoldDB" id="A0A1X1EAV5"/>
<keyword evidence="3 5" id="KW-0732">Signal</keyword>
<evidence type="ECO:0000313" key="7">
    <source>
        <dbReference type="EMBL" id="AUX92162.1"/>
    </source>
</evidence>
<reference evidence="7 8" key="1">
    <citation type="submission" date="2018-01" db="EMBL/GenBank/DDBJ databases">
        <title>Complete and assembled Genome of Pantoea gaviniae DSM22758T.</title>
        <authorList>
            <person name="Stevens M.J.A."/>
            <person name="Zurfluh K."/>
            <person name="Stephan R."/>
        </authorList>
    </citation>
    <scope>NUCLEOTIDE SEQUENCE [LARGE SCALE GENOMIC DNA]</scope>
    <source>
        <strain evidence="7 8">DSM 22758</strain>
    </source>
</reference>
<dbReference type="KEGG" id="pgz:C2E15_02960"/>
<dbReference type="Pfam" id="PF00419">
    <property type="entry name" value="Fimbrial"/>
    <property type="match status" value="1"/>
</dbReference>
<evidence type="ECO:0000256" key="1">
    <source>
        <dbReference type="ARBA" id="ARBA00004561"/>
    </source>
</evidence>
<comment type="subcellular location">
    <subcellularLocation>
        <location evidence="1">Fimbrium</location>
    </subcellularLocation>
</comment>
<protein>
    <submittedName>
        <fullName evidence="7">Ferrous iron transporter B</fullName>
    </submittedName>
</protein>
<dbReference type="InterPro" id="IPR050263">
    <property type="entry name" value="Bact_Fimbrial_Adh_Pro"/>
</dbReference>
<dbReference type="GO" id="GO:0043709">
    <property type="term" value="P:cell adhesion involved in single-species biofilm formation"/>
    <property type="evidence" value="ECO:0007669"/>
    <property type="project" value="TreeGrafter"/>
</dbReference>
<dbReference type="RefSeq" id="WP_104956062.1">
    <property type="nucleotide sequence ID" value="NZ_CP026377.1"/>
</dbReference>
<dbReference type="GO" id="GO:0009289">
    <property type="term" value="C:pilus"/>
    <property type="evidence" value="ECO:0007669"/>
    <property type="project" value="UniProtKB-SubCell"/>
</dbReference>
<dbReference type="PANTHER" id="PTHR33420:SF3">
    <property type="entry name" value="FIMBRIAL SUBUNIT ELFA"/>
    <property type="match status" value="1"/>
</dbReference>